<dbReference type="EMBL" id="JAULSO010000002">
    <property type="protein sequence ID" value="KAK3688392.1"/>
    <property type="molecule type" value="Genomic_DNA"/>
</dbReference>
<feature type="compositionally biased region" description="Low complexity" evidence="1">
    <location>
        <begin position="188"/>
        <end position="218"/>
    </location>
</feature>
<dbReference type="InterPro" id="IPR031915">
    <property type="entry name" value="Clr2_N"/>
</dbReference>
<keyword evidence="5" id="KW-1185">Reference proteome</keyword>
<evidence type="ECO:0000259" key="2">
    <source>
        <dbReference type="Pfam" id="PF10383"/>
    </source>
</evidence>
<dbReference type="AlphaFoldDB" id="A0AAE0X9D2"/>
<dbReference type="InterPro" id="IPR038986">
    <property type="entry name" value="Clr2"/>
</dbReference>
<feature type="compositionally biased region" description="Pro residues" evidence="1">
    <location>
        <begin position="219"/>
        <end position="231"/>
    </location>
</feature>
<dbReference type="GO" id="GO:0070824">
    <property type="term" value="C:SHREC complex"/>
    <property type="evidence" value="ECO:0007669"/>
    <property type="project" value="InterPro"/>
</dbReference>
<dbReference type="PANTHER" id="PTHR38046">
    <property type="entry name" value="CRYPTIC LOCI REGULATOR 2"/>
    <property type="match status" value="1"/>
</dbReference>
<evidence type="ECO:0000256" key="1">
    <source>
        <dbReference type="SAM" id="MobiDB-lite"/>
    </source>
</evidence>
<reference evidence="4" key="1">
    <citation type="journal article" date="2023" name="Mol. Phylogenet. Evol.">
        <title>Genome-scale phylogeny and comparative genomics of the fungal order Sordariales.</title>
        <authorList>
            <person name="Hensen N."/>
            <person name="Bonometti L."/>
            <person name="Westerberg I."/>
            <person name="Brannstrom I.O."/>
            <person name="Guillou S."/>
            <person name="Cros-Aarteil S."/>
            <person name="Calhoun S."/>
            <person name="Haridas S."/>
            <person name="Kuo A."/>
            <person name="Mondo S."/>
            <person name="Pangilinan J."/>
            <person name="Riley R."/>
            <person name="LaButti K."/>
            <person name="Andreopoulos B."/>
            <person name="Lipzen A."/>
            <person name="Chen C."/>
            <person name="Yan M."/>
            <person name="Daum C."/>
            <person name="Ng V."/>
            <person name="Clum A."/>
            <person name="Steindorff A."/>
            <person name="Ohm R.A."/>
            <person name="Martin F."/>
            <person name="Silar P."/>
            <person name="Natvig D.O."/>
            <person name="Lalanne C."/>
            <person name="Gautier V."/>
            <person name="Ament-Velasquez S.L."/>
            <person name="Kruys A."/>
            <person name="Hutchinson M.I."/>
            <person name="Powell A.J."/>
            <person name="Barry K."/>
            <person name="Miller A.N."/>
            <person name="Grigoriev I.V."/>
            <person name="Debuchy R."/>
            <person name="Gladieux P."/>
            <person name="Hiltunen Thoren M."/>
            <person name="Johannesson H."/>
        </authorList>
    </citation>
    <scope>NUCLEOTIDE SEQUENCE</scope>
    <source>
        <strain evidence="4">CBS 314.62</strain>
    </source>
</reference>
<dbReference type="GO" id="GO:0030466">
    <property type="term" value="P:silent mating-type cassette heterochromatin formation"/>
    <property type="evidence" value="ECO:0007669"/>
    <property type="project" value="TreeGrafter"/>
</dbReference>
<comment type="caution">
    <text evidence="4">The sequence shown here is derived from an EMBL/GenBank/DDBJ whole genome shotgun (WGS) entry which is preliminary data.</text>
</comment>
<proteinExistence type="predicted"/>
<gene>
    <name evidence="4" type="ORF">B0T22DRAFT_439941</name>
</gene>
<name>A0AAE0X9D2_9PEZI</name>
<sequence length="610" mass="67599">MANSTSQDDAGPEYYPIHIARSDGRGYMNLDHNALNPKEDQDVQQLERWEVILAGHLQYQLAPKEDKKQYKLAAFPKGYELRCAIRKDGGRDYYTYGHPAGPKSSYRTPGDFVLHILWLASDSTDYSQCSCDLCTKMVEANKQRQPTNSGLDPSMAANAPVQPVTNTMAPPRPGPVNPEPQPQPQPQPQLQSQAQAQSQSLPLAQPQAQAQTQARPQPQTQPQPKPQPQTQPQPQTRLQPQSLSQSQSQPQNVQTAPSGTPPGTTGLSNIFRVGEVVWYKHTAWRLGLILGMNCKSSGYGGDDTQYRFILAPLGHAMLNQQNVTKDAQDMRPFLTFSVPNVAIDELQDKGFHEVDWQAFATRYSEGLDVDQRAMRMQMVGLEASKMAARHVNDSFSTFDKMAQAPTADGSFLIQTYAGVYFGAEMVRIGDLIRVTAPSSAADNHPDATAVMHVDEIQVATATSGAANTLPNLQFKGHLYRTIRSTLPFPPGVVPVETSEAAFVEEVGIRNQIEHDKKWKWGWLLVQRDAVRMVADVQGRFYVTHKLMNIIDRDSFQESMKNGVVESAQSYLNNRSHSGRGLYIERKPSRGATLGLAVRSPFTAPQGMVED</sequence>
<evidence type="ECO:0000313" key="5">
    <source>
        <dbReference type="Proteomes" id="UP001270362"/>
    </source>
</evidence>
<evidence type="ECO:0000259" key="3">
    <source>
        <dbReference type="Pfam" id="PF16761"/>
    </source>
</evidence>
<dbReference type="Pfam" id="PF16761">
    <property type="entry name" value="Clr2_transil"/>
    <property type="match status" value="1"/>
</dbReference>
<feature type="region of interest" description="Disordered" evidence="1">
    <location>
        <begin position="144"/>
        <end position="267"/>
    </location>
</feature>
<feature type="compositionally biased region" description="Pro residues" evidence="1">
    <location>
        <begin position="170"/>
        <end position="187"/>
    </location>
</feature>
<dbReference type="Proteomes" id="UP001270362">
    <property type="component" value="Unassembled WGS sequence"/>
</dbReference>
<accession>A0AAE0X9D2</accession>
<feature type="compositionally biased region" description="Low complexity" evidence="1">
    <location>
        <begin position="232"/>
        <end position="266"/>
    </location>
</feature>
<organism evidence="4 5">
    <name type="scientific">Podospora appendiculata</name>
    <dbReference type="NCBI Taxonomy" id="314037"/>
    <lineage>
        <taxon>Eukaryota</taxon>
        <taxon>Fungi</taxon>
        <taxon>Dikarya</taxon>
        <taxon>Ascomycota</taxon>
        <taxon>Pezizomycotina</taxon>
        <taxon>Sordariomycetes</taxon>
        <taxon>Sordariomycetidae</taxon>
        <taxon>Sordariales</taxon>
        <taxon>Podosporaceae</taxon>
        <taxon>Podospora</taxon>
    </lineage>
</organism>
<dbReference type="GO" id="GO:0033553">
    <property type="term" value="C:rDNA heterochromatin"/>
    <property type="evidence" value="ECO:0007669"/>
    <property type="project" value="TreeGrafter"/>
</dbReference>
<reference evidence="4" key="2">
    <citation type="submission" date="2023-06" db="EMBL/GenBank/DDBJ databases">
        <authorList>
            <consortium name="Lawrence Berkeley National Laboratory"/>
            <person name="Haridas S."/>
            <person name="Hensen N."/>
            <person name="Bonometti L."/>
            <person name="Westerberg I."/>
            <person name="Brannstrom I.O."/>
            <person name="Guillou S."/>
            <person name="Cros-Aarteil S."/>
            <person name="Calhoun S."/>
            <person name="Kuo A."/>
            <person name="Mondo S."/>
            <person name="Pangilinan J."/>
            <person name="Riley R."/>
            <person name="Labutti K."/>
            <person name="Andreopoulos B."/>
            <person name="Lipzen A."/>
            <person name="Chen C."/>
            <person name="Yanf M."/>
            <person name="Daum C."/>
            <person name="Ng V."/>
            <person name="Clum A."/>
            <person name="Steindorff A."/>
            <person name="Ohm R."/>
            <person name="Martin F."/>
            <person name="Silar P."/>
            <person name="Natvig D."/>
            <person name="Lalanne C."/>
            <person name="Gautier V."/>
            <person name="Ament-Velasquez S.L."/>
            <person name="Kruys A."/>
            <person name="Hutchinson M.I."/>
            <person name="Powell A.J."/>
            <person name="Barry K."/>
            <person name="Miller A.N."/>
            <person name="Grigoriev I.V."/>
            <person name="Debuchy R."/>
            <person name="Gladieux P."/>
            <person name="Thoren M.H."/>
            <person name="Johannesson H."/>
        </authorList>
    </citation>
    <scope>NUCLEOTIDE SEQUENCE</scope>
    <source>
        <strain evidence="4">CBS 314.62</strain>
    </source>
</reference>
<dbReference type="PANTHER" id="PTHR38046:SF1">
    <property type="entry name" value="CRYPTIC LOCI REGULATOR 2"/>
    <property type="match status" value="1"/>
</dbReference>
<dbReference type="InterPro" id="IPR018839">
    <property type="entry name" value="Tscrpt-silencing_Clr2_C"/>
</dbReference>
<feature type="domain" description="Cryptic loci regulator 2 C-terminal" evidence="2">
    <location>
        <begin position="416"/>
        <end position="542"/>
    </location>
</feature>
<dbReference type="Pfam" id="PF10383">
    <property type="entry name" value="Clr2"/>
    <property type="match status" value="1"/>
</dbReference>
<evidence type="ECO:0000313" key="4">
    <source>
        <dbReference type="EMBL" id="KAK3688392.1"/>
    </source>
</evidence>
<feature type="domain" description="Cryptic loci regulator 2 N-terminal" evidence="3">
    <location>
        <begin position="70"/>
        <end position="134"/>
    </location>
</feature>
<protein>
    <submittedName>
        <fullName evidence="4">Transcription-silencing protein Clr2-domain-containing protein</fullName>
    </submittedName>
</protein>
<dbReference type="GO" id="GO:0031934">
    <property type="term" value="C:mating-type region heterochromatin"/>
    <property type="evidence" value="ECO:0007669"/>
    <property type="project" value="TreeGrafter"/>
</dbReference>